<dbReference type="GO" id="GO:0004386">
    <property type="term" value="F:helicase activity"/>
    <property type="evidence" value="ECO:0007669"/>
    <property type="project" value="UniProtKB-KW"/>
</dbReference>
<evidence type="ECO:0000256" key="7">
    <source>
        <dbReference type="ARBA" id="ARBA00022840"/>
    </source>
</evidence>
<comment type="caution">
    <text evidence="14">The sequence shown here is derived from an EMBL/GenBank/DDBJ whole genome shotgun (WGS) entry which is preliminary data.</text>
</comment>
<keyword evidence="6 10" id="KW-0269">Exonuclease</keyword>
<comment type="miscellaneous">
    <text evidence="10">Despite having helicase-like domains, this subunit does not have helicase activity.</text>
</comment>
<keyword evidence="5 10" id="KW-0347">Helicase</keyword>
<keyword evidence="1 10" id="KW-0540">Nuclease</keyword>
<dbReference type="SUPFAM" id="SSF52540">
    <property type="entry name" value="P-loop containing nucleoside triphosphate hydrolases"/>
    <property type="match status" value="1"/>
</dbReference>
<dbReference type="NCBIfam" id="TIGR02774">
    <property type="entry name" value="rexB_recomb"/>
    <property type="match status" value="1"/>
</dbReference>
<evidence type="ECO:0000256" key="9">
    <source>
        <dbReference type="ARBA" id="ARBA00023204"/>
    </source>
</evidence>
<dbReference type="Pfam" id="PF12705">
    <property type="entry name" value="PDDEXK_1"/>
    <property type="match status" value="1"/>
</dbReference>
<dbReference type="EMBL" id="NCUQ01000008">
    <property type="protein sequence ID" value="ORO68316.1"/>
    <property type="molecule type" value="Genomic_DNA"/>
</dbReference>
<comment type="function">
    <text evidence="10">The heterodimer acts as both an ATP-dependent DNA helicase and an ATP-dependent, dual-direction single-stranded exonuclease. Recognizes the chi site generating a DNA molecule suitable for the initiation of homologous recombination. This subunit has 5' -&gt; 3' nuclease activity but not helicase activity.</text>
</comment>
<keyword evidence="3 10" id="KW-0227">DNA damage</keyword>
<evidence type="ECO:0000256" key="3">
    <source>
        <dbReference type="ARBA" id="ARBA00022763"/>
    </source>
</evidence>
<gene>
    <name evidence="10" type="primary">rexB</name>
    <name evidence="14" type="ORF">B7715_00635</name>
</gene>
<evidence type="ECO:0000313" key="15">
    <source>
        <dbReference type="Proteomes" id="UP000193961"/>
    </source>
</evidence>
<feature type="coiled-coil region" evidence="11">
    <location>
        <begin position="475"/>
        <end position="502"/>
    </location>
</feature>
<dbReference type="EC" id="3.1.-.-" evidence="10"/>
<evidence type="ECO:0000259" key="13">
    <source>
        <dbReference type="Pfam" id="PF21445"/>
    </source>
</evidence>
<protein>
    <recommendedName>
        <fullName evidence="10">ATP-dependent helicase/deoxyribonuclease subunit B</fullName>
        <ecNumber evidence="10">3.1.-.-</ecNumber>
    </recommendedName>
    <alternativeName>
        <fullName evidence="10">ATP-dependent helicase/nuclease subunit RexB</fullName>
    </alternativeName>
</protein>
<keyword evidence="2 10" id="KW-0547">Nucleotide-binding</keyword>
<evidence type="ECO:0000256" key="11">
    <source>
        <dbReference type="SAM" id="Coils"/>
    </source>
</evidence>
<dbReference type="SUPFAM" id="SSF52980">
    <property type="entry name" value="Restriction endonuclease-like"/>
    <property type="match status" value="1"/>
</dbReference>
<comment type="similarity">
    <text evidence="10">Belongs to the helicase family. AddB/RexB type 2 subfamily.</text>
</comment>
<dbReference type="GO" id="GO:0000724">
    <property type="term" value="P:double-strand break repair via homologous recombination"/>
    <property type="evidence" value="ECO:0007669"/>
    <property type="project" value="UniProtKB-UniRule"/>
</dbReference>
<dbReference type="Pfam" id="PF21445">
    <property type="entry name" value="ADDB_N"/>
    <property type="match status" value="1"/>
</dbReference>
<dbReference type="GO" id="GO:0003690">
    <property type="term" value="F:double-stranded DNA binding"/>
    <property type="evidence" value="ECO:0007669"/>
    <property type="project" value="UniProtKB-UniRule"/>
</dbReference>
<keyword evidence="7 10" id="KW-0067">ATP-binding</keyword>
<name>A0A1X1I5B0_STROR</name>
<dbReference type="RefSeq" id="WP_049479617.1">
    <property type="nucleotide sequence ID" value="NZ_NCUQ01000008.1"/>
</dbReference>
<evidence type="ECO:0000256" key="8">
    <source>
        <dbReference type="ARBA" id="ARBA00023125"/>
    </source>
</evidence>
<dbReference type="InterPro" id="IPR014141">
    <property type="entry name" value="DNA_helicase_suRexB"/>
</dbReference>
<evidence type="ECO:0000256" key="2">
    <source>
        <dbReference type="ARBA" id="ARBA00022741"/>
    </source>
</evidence>
<keyword evidence="4 10" id="KW-0378">Hydrolase</keyword>
<dbReference type="AlphaFoldDB" id="A0A1X1I5B0"/>
<dbReference type="Gene3D" id="3.40.50.300">
    <property type="entry name" value="P-loop containing nucleotide triphosphate hydrolases"/>
    <property type="match status" value="4"/>
</dbReference>
<dbReference type="PANTHER" id="PTHR30591">
    <property type="entry name" value="RECBCD ENZYME SUBUNIT RECC"/>
    <property type="match status" value="1"/>
</dbReference>
<evidence type="ECO:0000313" key="14">
    <source>
        <dbReference type="EMBL" id="ORO68316.1"/>
    </source>
</evidence>
<evidence type="ECO:0000256" key="4">
    <source>
        <dbReference type="ARBA" id="ARBA00022801"/>
    </source>
</evidence>
<evidence type="ECO:0000259" key="12">
    <source>
        <dbReference type="Pfam" id="PF12705"/>
    </source>
</evidence>
<dbReference type="Proteomes" id="UP000193961">
    <property type="component" value="Unassembled WGS sequence"/>
</dbReference>
<dbReference type="GO" id="GO:0005524">
    <property type="term" value="F:ATP binding"/>
    <property type="evidence" value="ECO:0007669"/>
    <property type="project" value="UniProtKB-UniRule"/>
</dbReference>
<evidence type="ECO:0000256" key="6">
    <source>
        <dbReference type="ARBA" id="ARBA00022839"/>
    </source>
</evidence>
<evidence type="ECO:0000256" key="1">
    <source>
        <dbReference type="ARBA" id="ARBA00022722"/>
    </source>
</evidence>
<dbReference type="InterPro" id="IPR027417">
    <property type="entry name" value="P-loop_NTPase"/>
</dbReference>
<dbReference type="InterPro" id="IPR011335">
    <property type="entry name" value="Restrct_endonuc-II-like"/>
</dbReference>
<evidence type="ECO:0000256" key="5">
    <source>
        <dbReference type="ARBA" id="ARBA00022806"/>
    </source>
</evidence>
<dbReference type="PANTHER" id="PTHR30591:SF1">
    <property type="entry name" value="RECBCD ENZYME SUBUNIT RECC"/>
    <property type="match status" value="1"/>
</dbReference>
<comment type="cofactor">
    <cofactor evidence="10">
        <name>Mg(2+)</name>
        <dbReference type="ChEBI" id="CHEBI:18420"/>
    </cofactor>
</comment>
<dbReference type="GO" id="GO:0016817">
    <property type="term" value="F:hydrolase activity, acting on acid anhydrides"/>
    <property type="evidence" value="ECO:0007669"/>
    <property type="project" value="InterPro"/>
</dbReference>
<proteinExistence type="inferred from homology"/>
<reference evidence="14 15" key="1">
    <citation type="journal article" date="2016" name="Eur. J. Clin. Microbiol. Infect. Dis.">
        <title>Whole genome sequencing as a tool for phylogenetic analysis of clinical strains of Mitis group streptococci.</title>
        <authorList>
            <person name="Rasmussen L.H."/>
            <person name="Dargis R."/>
            <person name="Hojholt K."/>
            <person name="Christensen J.J."/>
            <person name="Skovgaard O."/>
            <person name="Justesen U.S."/>
            <person name="Rosenvinge F.S."/>
            <person name="Moser C."/>
            <person name="Lukjancenko O."/>
            <person name="Rasmussen S."/>
            <person name="Nielsen X.C."/>
        </authorList>
    </citation>
    <scope>NUCLEOTIDE SEQUENCE [LARGE SCALE GENOMIC DNA]</scope>
    <source>
        <strain evidence="14 15">OD_321121_09</strain>
    </source>
</reference>
<dbReference type="InterPro" id="IPR038726">
    <property type="entry name" value="PDDEXK_AddAB-type"/>
</dbReference>
<comment type="subunit">
    <text evidence="10">Heterodimer of AddA and RexB.</text>
</comment>
<dbReference type="HAMAP" id="MF_01453">
    <property type="entry name" value="AddB_type2"/>
    <property type="match status" value="1"/>
</dbReference>
<feature type="domain" description="PD-(D/E)XK endonuclease-like" evidence="12">
    <location>
        <begin position="748"/>
        <end position="1030"/>
    </location>
</feature>
<accession>A0A1X1I5B0</accession>
<keyword evidence="9 10" id="KW-0234">DNA repair</keyword>
<evidence type="ECO:0000256" key="10">
    <source>
        <dbReference type="HAMAP-Rule" id="MF_01453"/>
    </source>
</evidence>
<comment type="caution">
    <text evidence="10">Lacks conserved residue(s) required for the propagation of feature annotation.</text>
</comment>
<dbReference type="InterPro" id="IPR049035">
    <property type="entry name" value="ADDB_N"/>
</dbReference>
<feature type="domain" description="ATP-dependent helicase/deoxyribonuclease subunit B N-terminal" evidence="13">
    <location>
        <begin position="25"/>
        <end position="251"/>
    </location>
</feature>
<sequence length="1091" mass="124627">MKLLYTDIRTSLTEILTREAEELVAVGKRVFYIAPNSLSFEKERAVLECLSQQASFAITVTRFAQMARYLVLNDLPAKTSLDDIGLGMAFYKCLAELDPKDLRVYGAIKQDPQFIQQLVELYHEMTTAQMSFLDLESLTDEDKRADLLLIFEKVTAYLNQGQLAQGSQLSHLIEAIENDKVSSDFSQIALVIDGFTRFSAEEERVLDLLHRKGAEIVIGAYASKKAYTSPFSEGNLYQASVEFLHHLGAKYQTPAQDRSQTHEKMDSFDKASRLLESSYDFSELALDVDEKDRENLQIWSCLTQKEELELVARSIRQKLHDHPELSYKNFRILLGDVASYQLSLKTIFDQYQIPFYLGRSESMAHHPLTQYVESILRLKRYRFRQEDLINLLRTGLYTDLSQADIDAFEQYLRYLGINGLPAFQQTFTKSHHGKFNLERLNAIRLRVLTPLETLFASRKQKAENLLQKWSIFLKNTALSKQMQELTATMETLEQERQTEVWKAFCHVLEQFATVFDGSQVSLEDFMALLHSGMSLSQYRTIPATVDTVLVQSYDLIAPLTADFVYAIGLTQDHLPKIAQNTSLLTDEERQSLNQATEEGTQLLIASSENLKKNRYTMLSLVNAARKQLVLSAPSLLNENESKESAYLQELVSFGFSRIEKRMNHKKLSKEDMGSYHSLLSSLVAYHQQAASSESEQDVTFVKVLARVMGKKLDQKGLTNPALPTSPSSKPLAKETLQALYPADKEFYLSTSGLTEFYRNEYSYFLRYVLGLQEELRLRPDARSHGNFLHRIFERALKLPAENPFDKRLEQAIQETSQEREFEAIYQESLEAQFTKEVLLDVARTTGHILRHNPAVETIQEEATFGGKDQAFIQLDNGRSVHVRGKVDRIDRLKADGALGVVDYKSSLTQFQFPHFFNGLNSQLPTYLAALKREGEQNFFGAMYLEMAESVQSLLTVKSLAGAVVEASKSMKYQGLFLEKESSHLGEFYNKNKANQLTGEEFQLLLDYNAHLYKKAAEKILQGQFAINPYTENGRSIAPYVQQHQAITGFEANYHFGQARFLEKLDLADGKRLVGEKLKQAWFEKMREELNR</sequence>
<keyword evidence="11" id="KW-0175">Coiled coil</keyword>
<dbReference type="GO" id="GO:0008409">
    <property type="term" value="F:5'-3' exonuclease activity"/>
    <property type="evidence" value="ECO:0007669"/>
    <property type="project" value="UniProtKB-UniRule"/>
</dbReference>
<organism evidence="14 15">
    <name type="scientific">Streptococcus oralis subsp. oralis</name>
    <dbReference type="NCBI Taxonomy" id="1891914"/>
    <lineage>
        <taxon>Bacteria</taxon>
        <taxon>Bacillati</taxon>
        <taxon>Bacillota</taxon>
        <taxon>Bacilli</taxon>
        <taxon>Lactobacillales</taxon>
        <taxon>Streptococcaceae</taxon>
        <taxon>Streptococcus</taxon>
    </lineage>
</organism>
<keyword evidence="8 10" id="KW-0238">DNA-binding</keyword>